<protein>
    <submittedName>
        <fullName evidence="1">Uncharacterized protein</fullName>
    </submittedName>
</protein>
<comment type="caution">
    <text evidence="1">The sequence shown here is derived from an EMBL/GenBank/DDBJ whole genome shotgun (WGS) entry which is preliminary data.</text>
</comment>
<evidence type="ECO:0000313" key="2">
    <source>
        <dbReference type="Proteomes" id="UP000218598"/>
    </source>
</evidence>
<dbReference type="Proteomes" id="UP000218598">
    <property type="component" value="Unassembled WGS sequence"/>
</dbReference>
<gene>
    <name evidence="1" type="ORF">CIK66_03760</name>
</gene>
<keyword evidence="2" id="KW-1185">Reference proteome</keyword>
<evidence type="ECO:0000313" key="1">
    <source>
        <dbReference type="EMBL" id="PCC40277.1"/>
    </source>
</evidence>
<organism evidence="1 2">
    <name type="scientific">Brachybacterium alimentarium</name>
    <dbReference type="NCBI Taxonomy" id="47845"/>
    <lineage>
        <taxon>Bacteria</taxon>
        <taxon>Bacillati</taxon>
        <taxon>Actinomycetota</taxon>
        <taxon>Actinomycetes</taxon>
        <taxon>Micrococcales</taxon>
        <taxon>Dermabacteraceae</taxon>
        <taxon>Brachybacterium</taxon>
    </lineage>
</organism>
<dbReference type="RefSeq" id="WP_096163374.1">
    <property type="nucleotide sequence ID" value="NZ_BAAAIQ010000026.1"/>
</dbReference>
<dbReference type="GeneID" id="95325980"/>
<dbReference type="EMBL" id="NRGR01000007">
    <property type="protein sequence ID" value="PCC40277.1"/>
    <property type="molecule type" value="Genomic_DNA"/>
</dbReference>
<dbReference type="AlphaFoldDB" id="A0A2A3YLU5"/>
<proteinExistence type="predicted"/>
<sequence>MRIEDIQAFCGQQVSVWQGGRLVAEGLLDSVDVISAPEPQAEGEGWRLEQVLVLVVDDEAHRVDFGVSVVPRD</sequence>
<name>A0A2A3YLU5_9MICO</name>
<accession>A0A2A3YLU5</accession>
<reference evidence="1 2" key="1">
    <citation type="journal article" date="2017" name="Elife">
        <title>Extensive horizontal gene transfer in cheese-associated bacteria.</title>
        <authorList>
            <person name="Bonham K.S."/>
            <person name="Wolfe B.E."/>
            <person name="Dutton R.J."/>
        </authorList>
    </citation>
    <scope>NUCLEOTIDE SEQUENCE [LARGE SCALE GENOMIC DNA]</scope>
    <source>
        <strain evidence="1 2">341_9</strain>
    </source>
</reference>